<evidence type="ECO:0000313" key="2">
    <source>
        <dbReference type="EnsemblMetazoa" id="GAUT026825-PA"/>
    </source>
</evidence>
<dbReference type="AlphaFoldDB" id="A0A1A9V5Q1"/>
<feature type="region of interest" description="Disordered" evidence="1">
    <location>
        <begin position="138"/>
        <end position="158"/>
    </location>
</feature>
<reference evidence="2" key="1">
    <citation type="submission" date="2020-05" db="UniProtKB">
        <authorList>
            <consortium name="EnsemblMetazoa"/>
        </authorList>
    </citation>
    <scope>IDENTIFICATION</scope>
    <source>
        <strain evidence="2">TTRI</strain>
    </source>
</reference>
<evidence type="ECO:0000313" key="3">
    <source>
        <dbReference type="Proteomes" id="UP000078200"/>
    </source>
</evidence>
<proteinExistence type="predicted"/>
<name>A0A1A9V5Q1_GLOAU</name>
<dbReference type="Proteomes" id="UP000078200">
    <property type="component" value="Unassembled WGS sequence"/>
</dbReference>
<dbReference type="VEuPathDB" id="VectorBase:GAUT026825"/>
<sequence length="186" mass="21213">MVGHVQLLANKNDRFSERTSSFEYLEKWLRFAKGRFLPYFSEKDNLKRTGSSPNIQTTYIVILSFVITFLRCCNSYFNATRLEPWAYCQQQILSELPQNANVPNDHLQIRLEYVLLLLLLQEGDNYKARFGEIKCTRSTDNRSTSGTPALPTSGRKPVSDEGICIWTSAFVDGRQATLCVSQTLVA</sequence>
<organism evidence="2 3">
    <name type="scientific">Glossina austeni</name>
    <name type="common">Savannah tsetse fly</name>
    <dbReference type="NCBI Taxonomy" id="7395"/>
    <lineage>
        <taxon>Eukaryota</taxon>
        <taxon>Metazoa</taxon>
        <taxon>Ecdysozoa</taxon>
        <taxon>Arthropoda</taxon>
        <taxon>Hexapoda</taxon>
        <taxon>Insecta</taxon>
        <taxon>Pterygota</taxon>
        <taxon>Neoptera</taxon>
        <taxon>Endopterygota</taxon>
        <taxon>Diptera</taxon>
        <taxon>Brachycera</taxon>
        <taxon>Muscomorpha</taxon>
        <taxon>Hippoboscoidea</taxon>
        <taxon>Glossinidae</taxon>
        <taxon>Glossina</taxon>
    </lineage>
</organism>
<accession>A0A1A9V5Q1</accession>
<evidence type="ECO:0000256" key="1">
    <source>
        <dbReference type="SAM" id="MobiDB-lite"/>
    </source>
</evidence>
<keyword evidence="3" id="KW-1185">Reference proteome</keyword>
<dbReference type="EnsemblMetazoa" id="GAUT026825-RA">
    <property type="protein sequence ID" value="GAUT026825-PA"/>
    <property type="gene ID" value="GAUT026825"/>
</dbReference>
<protein>
    <submittedName>
        <fullName evidence="2">Uncharacterized protein</fullName>
    </submittedName>
</protein>